<dbReference type="InterPro" id="IPR008972">
    <property type="entry name" value="Cupredoxin"/>
</dbReference>
<reference evidence="6 7" key="1">
    <citation type="journal article" date="2018" name="Nat. Genet.">
        <title>Extensive intraspecific gene order and gene structural variations between Mo17 and other maize genomes.</title>
        <authorList>
            <person name="Sun S."/>
            <person name="Zhou Y."/>
            <person name="Chen J."/>
            <person name="Shi J."/>
            <person name="Zhao H."/>
            <person name="Zhao H."/>
            <person name="Song W."/>
            <person name="Zhang M."/>
            <person name="Cui Y."/>
            <person name="Dong X."/>
            <person name="Liu H."/>
            <person name="Ma X."/>
            <person name="Jiao Y."/>
            <person name="Wang B."/>
            <person name="Wei X."/>
            <person name="Stein J.C."/>
            <person name="Glaubitz J.C."/>
            <person name="Lu F."/>
            <person name="Yu G."/>
            <person name="Liang C."/>
            <person name="Fengler K."/>
            <person name="Li B."/>
            <person name="Rafalski A."/>
            <person name="Schnable P.S."/>
            <person name="Ware D.H."/>
            <person name="Buckler E.S."/>
            <person name="Lai J."/>
        </authorList>
    </citation>
    <scope>NUCLEOTIDE SEQUENCE [LARGE SCALE GENOMIC DNA]</scope>
    <source>
        <strain evidence="7">cv. Missouri 17</strain>
        <tissue evidence="6">Seedling</tissue>
    </source>
</reference>
<dbReference type="CDD" id="cd04216">
    <property type="entry name" value="Phytocyanin"/>
    <property type="match status" value="1"/>
</dbReference>
<gene>
    <name evidence="6" type="primary">UCC1_11</name>
    <name evidence="6" type="ORF">Zm00014a_020050</name>
</gene>
<dbReference type="InterPro" id="IPR003245">
    <property type="entry name" value="Phytocyanin_dom"/>
</dbReference>
<dbReference type="PROSITE" id="PS51485">
    <property type="entry name" value="PHYTOCYANIN"/>
    <property type="match status" value="1"/>
</dbReference>
<dbReference type="GO" id="GO:0009055">
    <property type="term" value="F:electron transfer activity"/>
    <property type="evidence" value="ECO:0007669"/>
    <property type="project" value="InterPro"/>
</dbReference>
<evidence type="ECO:0000256" key="2">
    <source>
        <dbReference type="ARBA" id="ARBA00023008"/>
    </source>
</evidence>
<feature type="region of interest" description="Disordered" evidence="4">
    <location>
        <begin position="150"/>
        <end position="213"/>
    </location>
</feature>
<feature type="compositionally biased region" description="Pro residues" evidence="4">
    <location>
        <begin position="179"/>
        <end position="201"/>
    </location>
</feature>
<dbReference type="GO" id="GO:0046872">
    <property type="term" value="F:metal ion binding"/>
    <property type="evidence" value="ECO:0007669"/>
    <property type="project" value="UniProtKB-KW"/>
</dbReference>
<feature type="compositionally biased region" description="Pro residues" evidence="4">
    <location>
        <begin position="156"/>
        <end position="166"/>
    </location>
</feature>
<comment type="caution">
    <text evidence="6">The sequence shown here is derived from an EMBL/GenBank/DDBJ whole genome shotgun (WGS) entry which is preliminary data.</text>
</comment>
<dbReference type="PROSITE" id="PS00196">
    <property type="entry name" value="COPPER_BLUE"/>
    <property type="match status" value="1"/>
</dbReference>
<dbReference type="PANTHER" id="PTHR33021">
    <property type="entry name" value="BLUE COPPER PROTEIN"/>
    <property type="match status" value="1"/>
</dbReference>
<evidence type="ECO:0000256" key="3">
    <source>
        <dbReference type="ARBA" id="ARBA00023180"/>
    </source>
</evidence>
<keyword evidence="2" id="KW-0186">Copper</keyword>
<sequence>MDDQRLHLVGNLRRLQTQRHQMTPSAAKMGKMKAVACVACWAALSLVNVVMAVDYVVGNPAGGWDGRTDYQSWAAAETFAPGDTLTFKYNSYHSVMEVTKSAFEACTTTDPIFYDNSGSTTVALTMPGTRYFICGAPGHCLGGMKMQVQVADRPAPTTPSSPPPQPAHAKQKRHATAPSPAPVPWAPAPAPWSPAPAPAAAPPRRAGHKKHKKRYCPPETVHAPARAPTPTVQAVEADFPFAAFAPMTAPPPPPPTSGGLAWRRATCGEATAALAALVWFMLL</sequence>
<dbReference type="FunFam" id="2.60.40.420:FF:000003">
    <property type="entry name" value="Blue copper"/>
    <property type="match status" value="1"/>
</dbReference>
<dbReference type="InterPro" id="IPR039391">
    <property type="entry name" value="Phytocyanin-like"/>
</dbReference>
<feature type="domain" description="Phytocyanin" evidence="5">
    <location>
        <begin position="53"/>
        <end position="152"/>
    </location>
</feature>
<dbReference type="Gene3D" id="2.60.40.420">
    <property type="entry name" value="Cupredoxins - blue copper proteins"/>
    <property type="match status" value="1"/>
</dbReference>
<keyword evidence="1" id="KW-0479">Metal-binding</keyword>
<name>A0A3L6FFR0_MAIZE</name>
<dbReference type="Pfam" id="PF02298">
    <property type="entry name" value="Cu_bind_like"/>
    <property type="match status" value="1"/>
</dbReference>
<evidence type="ECO:0000313" key="6">
    <source>
        <dbReference type="EMBL" id="PWZ31670.1"/>
    </source>
</evidence>
<accession>A0A3L6FFR0</accession>
<dbReference type="EMBL" id="NCVQ01000004">
    <property type="protein sequence ID" value="PWZ31670.1"/>
    <property type="molecule type" value="Genomic_DNA"/>
</dbReference>
<dbReference type="ExpressionAtlas" id="A0A3L6FFR0">
    <property type="expression patterns" value="baseline and differential"/>
</dbReference>
<dbReference type="SUPFAM" id="SSF49503">
    <property type="entry name" value="Cupredoxins"/>
    <property type="match status" value="1"/>
</dbReference>
<dbReference type="AlphaFoldDB" id="A0A3L6FFR0"/>
<dbReference type="Proteomes" id="UP000251960">
    <property type="component" value="Chromosome 3"/>
</dbReference>
<evidence type="ECO:0000313" key="7">
    <source>
        <dbReference type="Proteomes" id="UP000251960"/>
    </source>
</evidence>
<proteinExistence type="predicted"/>
<dbReference type="InterPro" id="IPR028871">
    <property type="entry name" value="BlueCu_1_BS"/>
</dbReference>
<evidence type="ECO:0000259" key="5">
    <source>
        <dbReference type="PROSITE" id="PS51485"/>
    </source>
</evidence>
<evidence type="ECO:0000256" key="1">
    <source>
        <dbReference type="ARBA" id="ARBA00022723"/>
    </source>
</evidence>
<organism evidence="6 7">
    <name type="scientific">Zea mays</name>
    <name type="common">Maize</name>
    <dbReference type="NCBI Taxonomy" id="4577"/>
    <lineage>
        <taxon>Eukaryota</taxon>
        <taxon>Viridiplantae</taxon>
        <taxon>Streptophyta</taxon>
        <taxon>Embryophyta</taxon>
        <taxon>Tracheophyta</taxon>
        <taxon>Spermatophyta</taxon>
        <taxon>Magnoliopsida</taxon>
        <taxon>Liliopsida</taxon>
        <taxon>Poales</taxon>
        <taxon>Poaceae</taxon>
        <taxon>PACMAD clade</taxon>
        <taxon>Panicoideae</taxon>
        <taxon>Andropogonodae</taxon>
        <taxon>Andropogoneae</taxon>
        <taxon>Tripsacinae</taxon>
        <taxon>Zea</taxon>
    </lineage>
</organism>
<dbReference type="PANTHER" id="PTHR33021:SF363">
    <property type="entry name" value="OS01G0786500 PROTEIN"/>
    <property type="match status" value="1"/>
</dbReference>
<protein>
    <submittedName>
        <fullName evidence="6">Uclacyanin 1</fullName>
    </submittedName>
</protein>
<evidence type="ECO:0000256" key="4">
    <source>
        <dbReference type="SAM" id="MobiDB-lite"/>
    </source>
</evidence>
<keyword evidence="3" id="KW-0325">Glycoprotein</keyword>